<dbReference type="GO" id="GO:0006412">
    <property type="term" value="P:translation"/>
    <property type="evidence" value="ECO:0007669"/>
    <property type="project" value="InterPro"/>
</dbReference>
<dbReference type="InterPro" id="IPR000851">
    <property type="entry name" value="Ribosomal_uS5"/>
</dbReference>
<dbReference type="InterPro" id="IPR014721">
    <property type="entry name" value="Ribsml_uS5_D2-typ_fold_subgr"/>
</dbReference>
<dbReference type="InterPro" id="IPR013810">
    <property type="entry name" value="Ribosomal_uS5_N"/>
</dbReference>
<name>A0A0M0K5V1_9EUKA</name>
<dbReference type="PANTHER" id="PTHR48277">
    <property type="entry name" value="MITOCHONDRIAL RIBOSOMAL PROTEIN S5"/>
    <property type="match status" value="1"/>
</dbReference>
<dbReference type="SUPFAM" id="SSF54211">
    <property type="entry name" value="Ribosomal protein S5 domain 2-like"/>
    <property type="match status" value="1"/>
</dbReference>
<keyword evidence="2 4" id="KW-0689">Ribosomal protein</keyword>
<reference evidence="8" key="1">
    <citation type="journal article" date="2015" name="PLoS Genet.">
        <title>Genome Sequence and Transcriptome Analyses of Chrysochromulina tobin: Metabolic Tools for Enhanced Algal Fitness in the Prominent Order Prymnesiales (Haptophyceae).</title>
        <authorList>
            <person name="Hovde B.T."/>
            <person name="Deodato C.R."/>
            <person name="Hunsperger H.M."/>
            <person name="Ryken S.A."/>
            <person name="Yost W."/>
            <person name="Jha R.K."/>
            <person name="Patterson J."/>
            <person name="Monnat R.J. Jr."/>
            <person name="Barlow S.B."/>
            <person name="Starkenburg S.R."/>
            <person name="Cattolico R.A."/>
        </authorList>
    </citation>
    <scope>NUCLEOTIDE SEQUENCE</scope>
    <source>
        <strain evidence="8">CCMP291</strain>
    </source>
</reference>
<dbReference type="InterPro" id="IPR020568">
    <property type="entry name" value="Ribosomal_Su5_D2-typ_SF"/>
</dbReference>
<dbReference type="OrthoDB" id="309483at2759"/>
<evidence type="ECO:0000256" key="4">
    <source>
        <dbReference type="PROSITE-ProRule" id="PRU00268"/>
    </source>
</evidence>
<keyword evidence="3 4" id="KW-0687">Ribonucleoprotein</keyword>
<evidence type="ECO:0000256" key="5">
    <source>
        <dbReference type="RuleBase" id="RU003823"/>
    </source>
</evidence>
<dbReference type="SUPFAM" id="SSF54768">
    <property type="entry name" value="dsRNA-binding domain-like"/>
    <property type="match status" value="1"/>
</dbReference>
<dbReference type="Gene3D" id="3.30.160.20">
    <property type="match status" value="1"/>
</dbReference>
<evidence type="ECO:0000256" key="1">
    <source>
        <dbReference type="ARBA" id="ARBA00008945"/>
    </source>
</evidence>
<dbReference type="GO" id="GO:0003723">
    <property type="term" value="F:RNA binding"/>
    <property type="evidence" value="ECO:0007669"/>
    <property type="project" value="InterPro"/>
</dbReference>
<dbReference type="FunFam" id="3.30.230.10:FF:000002">
    <property type="entry name" value="30S ribosomal protein S5"/>
    <property type="match status" value="1"/>
</dbReference>
<proteinExistence type="inferred from homology"/>
<keyword evidence="8" id="KW-1185">Reference proteome</keyword>
<gene>
    <name evidence="7" type="ORF">Ctob_014458</name>
</gene>
<evidence type="ECO:0000313" key="8">
    <source>
        <dbReference type="Proteomes" id="UP000037460"/>
    </source>
</evidence>
<feature type="domain" description="S5 DRBM" evidence="6">
    <location>
        <begin position="229"/>
        <end position="292"/>
    </location>
</feature>
<comment type="caution">
    <text evidence="7">The sequence shown here is derived from an EMBL/GenBank/DDBJ whole genome shotgun (WGS) entry which is preliminary data.</text>
</comment>
<dbReference type="EMBL" id="JWZX01001431">
    <property type="protein sequence ID" value="KOO33768.1"/>
    <property type="molecule type" value="Genomic_DNA"/>
</dbReference>
<organism evidence="7 8">
    <name type="scientific">Chrysochromulina tobinii</name>
    <dbReference type="NCBI Taxonomy" id="1460289"/>
    <lineage>
        <taxon>Eukaryota</taxon>
        <taxon>Haptista</taxon>
        <taxon>Haptophyta</taxon>
        <taxon>Prymnesiophyceae</taxon>
        <taxon>Prymnesiales</taxon>
        <taxon>Chrysochromulinaceae</taxon>
        <taxon>Chrysochromulina</taxon>
    </lineage>
</organism>
<sequence length="393" mass="43476">MRRSLLGSLRATPPALRCVAAPRARTLCYVPPSETPEGKRRKRNFWAKWGGLSQQEFWQDVGFDQDRKKDSIRIGMGSKQKGMKAKSEVRGVDLDDDEYFLADDALTLAEGDGDEYLWLDGETALRTGSAVPESGSRSGAERAKRARAALLAQPDVEPARRAELLELLEDLGPEGLLPPPSMPPLEDFAEGLNSEELFKEDLARNLQIARSFHDSLKLRESGGLPDGQYFGYMLNNRRVSKSMSETKRGSYSTLVVVGNGQGTAGIGMGKDVVAGNALYKATVAARKNLVHIERFDQRTMFHAFDERFARTKLVMRLRRPGSGTRCSWVVWKLLSAFGISDVSVKIHGSRNPTTVAYALVNALQRCSSAQAVADRRGLRILDMSPDEIRVPGY</sequence>
<evidence type="ECO:0000256" key="3">
    <source>
        <dbReference type="ARBA" id="ARBA00023274"/>
    </source>
</evidence>
<dbReference type="Proteomes" id="UP000037460">
    <property type="component" value="Unassembled WGS sequence"/>
</dbReference>
<evidence type="ECO:0000256" key="2">
    <source>
        <dbReference type="ARBA" id="ARBA00022980"/>
    </source>
</evidence>
<dbReference type="Gene3D" id="3.30.230.10">
    <property type="match status" value="1"/>
</dbReference>
<dbReference type="PROSITE" id="PS50881">
    <property type="entry name" value="S5_DSRBD"/>
    <property type="match status" value="1"/>
</dbReference>
<dbReference type="GO" id="GO:0005840">
    <property type="term" value="C:ribosome"/>
    <property type="evidence" value="ECO:0007669"/>
    <property type="project" value="UniProtKB-KW"/>
</dbReference>
<dbReference type="Pfam" id="PF00333">
    <property type="entry name" value="Ribosomal_S5"/>
    <property type="match status" value="1"/>
</dbReference>
<protein>
    <submittedName>
        <fullName evidence="7">30s ribosomal protein s5</fullName>
    </submittedName>
</protein>
<dbReference type="GO" id="GO:0005737">
    <property type="term" value="C:cytoplasm"/>
    <property type="evidence" value="ECO:0007669"/>
    <property type="project" value="UniProtKB-ARBA"/>
</dbReference>
<dbReference type="AlphaFoldDB" id="A0A0M0K5V1"/>
<dbReference type="PANTHER" id="PTHR48277:SF1">
    <property type="entry name" value="MITOCHONDRIAL RIBOSOMAL PROTEIN S5"/>
    <property type="match status" value="1"/>
</dbReference>
<dbReference type="GO" id="GO:0003735">
    <property type="term" value="F:structural constituent of ribosome"/>
    <property type="evidence" value="ECO:0007669"/>
    <property type="project" value="UniProtKB-UniRule"/>
</dbReference>
<evidence type="ECO:0000259" key="6">
    <source>
        <dbReference type="PROSITE" id="PS50881"/>
    </source>
</evidence>
<dbReference type="InterPro" id="IPR005324">
    <property type="entry name" value="Ribosomal_uS5_C"/>
</dbReference>
<comment type="similarity">
    <text evidence="1 5">Belongs to the universal ribosomal protein uS5 family.</text>
</comment>
<dbReference type="GO" id="GO:1990904">
    <property type="term" value="C:ribonucleoprotein complex"/>
    <property type="evidence" value="ECO:0007669"/>
    <property type="project" value="UniProtKB-UniRule"/>
</dbReference>
<dbReference type="Pfam" id="PF03719">
    <property type="entry name" value="Ribosomal_S5_C"/>
    <property type="match status" value="1"/>
</dbReference>
<evidence type="ECO:0000313" key="7">
    <source>
        <dbReference type="EMBL" id="KOO33768.1"/>
    </source>
</evidence>
<accession>A0A0M0K5V1</accession>